<dbReference type="UniPathway" id="UPA00124"/>
<dbReference type="Gene3D" id="3.40.50.720">
    <property type="entry name" value="NAD(P)-binding Rossmann-like Domain"/>
    <property type="match status" value="1"/>
</dbReference>
<evidence type="ECO:0000259" key="3">
    <source>
        <dbReference type="Pfam" id="PF04321"/>
    </source>
</evidence>
<feature type="domain" description="RmlD-like substrate binding" evidence="3">
    <location>
        <begin position="5"/>
        <end position="118"/>
    </location>
</feature>
<dbReference type="EMBL" id="CP033169">
    <property type="protein sequence ID" value="AYO29991.1"/>
    <property type="molecule type" value="Genomic_DNA"/>
</dbReference>
<evidence type="ECO:0000313" key="5">
    <source>
        <dbReference type="Proteomes" id="UP000280960"/>
    </source>
</evidence>
<dbReference type="Gene3D" id="3.90.25.10">
    <property type="entry name" value="UDP-galactose 4-epimerase, domain 1"/>
    <property type="match status" value="1"/>
</dbReference>
<dbReference type="PANTHER" id="PTHR10491:SF4">
    <property type="entry name" value="METHIONINE ADENOSYLTRANSFERASE 2 SUBUNIT BETA"/>
    <property type="match status" value="1"/>
</dbReference>
<dbReference type="Proteomes" id="UP000280960">
    <property type="component" value="Chromosome"/>
</dbReference>
<dbReference type="EC" id="1.1.1.133" evidence="2"/>
<evidence type="ECO:0000256" key="2">
    <source>
        <dbReference type="RuleBase" id="RU364082"/>
    </source>
</evidence>
<gene>
    <name evidence="4" type="ORF">D2962_04660</name>
</gene>
<organism evidence="4 5">
    <name type="scientific">Biomaibacter acetigenes</name>
    <dbReference type="NCBI Taxonomy" id="2316383"/>
    <lineage>
        <taxon>Bacteria</taxon>
        <taxon>Bacillati</taxon>
        <taxon>Bacillota</taxon>
        <taxon>Clostridia</taxon>
        <taxon>Thermosediminibacterales</taxon>
        <taxon>Tepidanaerobacteraceae</taxon>
        <taxon>Biomaibacter</taxon>
    </lineage>
</organism>
<dbReference type="PANTHER" id="PTHR10491">
    <property type="entry name" value="DTDP-4-DEHYDRORHAMNOSE REDUCTASE"/>
    <property type="match status" value="1"/>
</dbReference>
<name>A0A3G2R3R5_9FIRM</name>
<keyword evidence="2" id="KW-0521">NADP</keyword>
<dbReference type="GO" id="GO:0008831">
    <property type="term" value="F:dTDP-4-dehydrorhamnose reductase activity"/>
    <property type="evidence" value="ECO:0007669"/>
    <property type="project" value="UniProtKB-EC"/>
</dbReference>
<dbReference type="KEGG" id="bacg:D2962_04660"/>
<dbReference type="Pfam" id="PF04321">
    <property type="entry name" value="RmlD_sub_bind"/>
    <property type="match status" value="1"/>
</dbReference>
<proteinExistence type="inferred from homology"/>
<dbReference type="InterPro" id="IPR029903">
    <property type="entry name" value="RmlD-like-bd"/>
</dbReference>
<comment type="similarity">
    <text evidence="1 2">Belongs to the dTDP-4-dehydrorhamnose reductase family.</text>
</comment>
<evidence type="ECO:0000256" key="1">
    <source>
        <dbReference type="ARBA" id="ARBA00010944"/>
    </source>
</evidence>
<reference evidence="4 5" key="1">
    <citation type="submission" date="2018-10" db="EMBL/GenBank/DDBJ databases">
        <authorList>
            <person name="Zhang X."/>
        </authorList>
    </citation>
    <scope>NUCLEOTIDE SEQUENCE [LARGE SCALE GENOMIC DNA]</scope>
    <source>
        <strain evidence="4 5">SK-G1</strain>
    </source>
</reference>
<accession>A0A3G2R3R5</accession>
<dbReference type="InterPro" id="IPR036291">
    <property type="entry name" value="NAD(P)-bd_dom_sf"/>
</dbReference>
<keyword evidence="5" id="KW-1185">Reference proteome</keyword>
<evidence type="ECO:0000313" key="4">
    <source>
        <dbReference type="EMBL" id="AYO29991.1"/>
    </source>
</evidence>
<dbReference type="SUPFAM" id="SSF51735">
    <property type="entry name" value="NAD(P)-binding Rossmann-fold domains"/>
    <property type="match status" value="1"/>
</dbReference>
<dbReference type="InterPro" id="IPR005913">
    <property type="entry name" value="dTDP_dehydrorham_reduct"/>
</dbReference>
<dbReference type="GO" id="GO:0019305">
    <property type="term" value="P:dTDP-rhamnose biosynthetic process"/>
    <property type="evidence" value="ECO:0007669"/>
    <property type="project" value="UniProtKB-UniPathway"/>
</dbReference>
<dbReference type="RefSeq" id="WP_122014287.1">
    <property type="nucleotide sequence ID" value="NZ_CP033169.1"/>
</dbReference>
<sequence>MGKIKNGEKVVAGADQYSQPTYVDMVADVIAKLIDTEYYGIYHVSNSGSASRYEFHKAVLEYLGMDDSNLIPASDVNMNRPAVRQRYVAMHNLALEATLGIKLPPWEEALRMCLDKMKSMNLVP</sequence>
<comment type="pathway">
    <text evidence="2">Carbohydrate biosynthesis; dTDP-L-rhamnose biosynthesis.</text>
</comment>
<dbReference type="AlphaFoldDB" id="A0A3G2R3R5"/>
<comment type="function">
    <text evidence="2">Catalyzes the reduction of dTDP-6-deoxy-L-lyxo-4-hexulose to yield dTDP-L-rhamnose.</text>
</comment>
<protein>
    <recommendedName>
        <fullName evidence="2">dTDP-4-dehydrorhamnose reductase</fullName>
        <ecNumber evidence="2">1.1.1.133</ecNumber>
    </recommendedName>
</protein>
<keyword evidence="2" id="KW-0560">Oxidoreductase</keyword>